<proteinExistence type="inferred from homology"/>
<evidence type="ECO:0000256" key="6">
    <source>
        <dbReference type="ARBA" id="ARBA00022692"/>
    </source>
</evidence>
<dbReference type="GO" id="GO:0009279">
    <property type="term" value="C:cell outer membrane"/>
    <property type="evidence" value="ECO:0007669"/>
    <property type="project" value="UniProtKB-SubCell"/>
</dbReference>
<evidence type="ECO:0000256" key="13">
    <source>
        <dbReference type="ARBA" id="ARBA00023237"/>
    </source>
</evidence>
<dbReference type="PANTHER" id="PTHR32552:SF68">
    <property type="entry name" value="FERRICHROME OUTER MEMBRANE TRANSPORTER_PHAGE RECEPTOR"/>
    <property type="match status" value="1"/>
</dbReference>
<dbReference type="RefSeq" id="WP_124830888.1">
    <property type="nucleotide sequence ID" value="NZ_CADETT010000059.1"/>
</dbReference>
<evidence type="ECO:0000256" key="9">
    <source>
        <dbReference type="ARBA" id="ARBA00023065"/>
    </source>
</evidence>
<keyword evidence="13 14" id="KW-0998">Cell outer membrane</keyword>
<keyword evidence="12 19" id="KW-0675">Receptor</keyword>
<keyword evidence="4 14" id="KW-1134">Transmembrane beta strand</keyword>
<evidence type="ECO:0000256" key="16">
    <source>
        <dbReference type="SAM" id="SignalP"/>
    </source>
</evidence>
<evidence type="ECO:0000256" key="5">
    <source>
        <dbReference type="ARBA" id="ARBA00022496"/>
    </source>
</evidence>
<evidence type="ECO:0000259" key="17">
    <source>
        <dbReference type="Pfam" id="PF00593"/>
    </source>
</evidence>
<dbReference type="Gene3D" id="2.170.130.10">
    <property type="entry name" value="TonB-dependent receptor, plug domain"/>
    <property type="match status" value="1"/>
</dbReference>
<evidence type="ECO:0000313" key="20">
    <source>
        <dbReference type="Proteomes" id="UP000596205"/>
    </source>
</evidence>
<organism evidence="19 20">
    <name type="scientific">Burkholderia anthina</name>
    <dbReference type="NCBI Taxonomy" id="179879"/>
    <lineage>
        <taxon>Bacteria</taxon>
        <taxon>Pseudomonadati</taxon>
        <taxon>Pseudomonadota</taxon>
        <taxon>Betaproteobacteria</taxon>
        <taxon>Burkholderiales</taxon>
        <taxon>Burkholderiaceae</taxon>
        <taxon>Burkholderia</taxon>
        <taxon>Burkholderia cepacia complex</taxon>
    </lineage>
</organism>
<dbReference type="AlphaFoldDB" id="A0A7T7AKJ5"/>
<evidence type="ECO:0000256" key="14">
    <source>
        <dbReference type="PROSITE-ProRule" id="PRU01360"/>
    </source>
</evidence>
<evidence type="ECO:0000256" key="2">
    <source>
        <dbReference type="ARBA" id="ARBA00009810"/>
    </source>
</evidence>
<comment type="similarity">
    <text evidence="2 14 15">Belongs to the TonB-dependent receptor family.</text>
</comment>
<dbReference type="InterPro" id="IPR010105">
    <property type="entry name" value="TonB_sidphr_rcpt"/>
</dbReference>
<gene>
    <name evidence="19" type="ORF">JFN94_18785</name>
</gene>
<keyword evidence="11 14" id="KW-0472">Membrane</keyword>
<evidence type="ECO:0000256" key="8">
    <source>
        <dbReference type="ARBA" id="ARBA00023004"/>
    </source>
</evidence>
<dbReference type="CDD" id="cd01347">
    <property type="entry name" value="ligand_gated_channel"/>
    <property type="match status" value="1"/>
</dbReference>
<evidence type="ECO:0000256" key="3">
    <source>
        <dbReference type="ARBA" id="ARBA00022448"/>
    </source>
</evidence>
<keyword evidence="6 14" id="KW-0812">Transmembrane</keyword>
<dbReference type="PROSITE" id="PS52016">
    <property type="entry name" value="TONB_DEPENDENT_REC_3"/>
    <property type="match status" value="1"/>
</dbReference>
<feature type="signal peptide" evidence="16">
    <location>
        <begin position="1"/>
        <end position="21"/>
    </location>
</feature>
<feature type="domain" description="TonB-dependent receptor plug" evidence="18">
    <location>
        <begin position="86"/>
        <end position="180"/>
    </location>
</feature>
<dbReference type="Pfam" id="PF00593">
    <property type="entry name" value="TonB_dep_Rec_b-barrel"/>
    <property type="match status" value="1"/>
</dbReference>
<dbReference type="Gene3D" id="2.40.170.20">
    <property type="entry name" value="TonB-dependent receptor, beta-barrel domain"/>
    <property type="match status" value="1"/>
</dbReference>
<protein>
    <submittedName>
        <fullName evidence="19">TonB-dependent siderophore receptor</fullName>
    </submittedName>
</protein>
<dbReference type="InterPro" id="IPR012910">
    <property type="entry name" value="Plug_dom"/>
</dbReference>
<dbReference type="InterPro" id="IPR036942">
    <property type="entry name" value="Beta-barrel_TonB_sf"/>
</dbReference>
<evidence type="ECO:0000256" key="11">
    <source>
        <dbReference type="ARBA" id="ARBA00023136"/>
    </source>
</evidence>
<dbReference type="Proteomes" id="UP000596205">
    <property type="component" value="Chromosome 2"/>
</dbReference>
<evidence type="ECO:0000256" key="4">
    <source>
        <dbReference type="ARBA" id="ARBA00022452"/>
    </source>
</evidence>
<keyword evidence="8" id="KW-0408">Iron</keyword>
<keyword evidence="7 16" id="KW-0732">Signal</keyword>
<evidence type="ECO:0000259" key="18">
    <source>
        <dbReference type="Pfam" id="PF07715"/>
    </source>
</evidence>
<evidence type="ECO:0000313" key="19">
    <source>
        <dbReference type="EMBL" id="QQK05928.1"/>
    </source>
</evidence>
<keyword evidence="3 14" id="KW-0813">Transport</keyword>
<dbReference type="InterPro" id="IPR000531">
    <property type="entry name" value="Beta-barrel_TonB"/>
</dbReference>
<sequence length="724" mass="78031">MLDLKLVTTASLAAFSLAGHAQSIASNSSPLPQQPIPAVGTQIDIQSGPSADIELPAISVTSHRYRFTTTDTALDSESATRTDTPLINVPQSVQVVPRKLIEEQDARTLADALANVSGVMPSQPAENGLTANIVRGFPAEIYLDGLPMYGMSAANSPASLVGIQQIDVLKGPSSTLYGGGLGSPLGGLINIQSELPQTKRSGYVAMRTGSYGTVNPYFDLTGALTSSIDARIAGEYEHAGSWIDQVKSDKWSIKPSVLFKLDPRTTLLVQGQFNHSSQLEYSGLPASQALAGQLDRYAFPGAPIGQQRTTFDSQIATVQLQHEFNDNLKLSVSGRYYHNSIPEYGSFVYPSLYAPDPATPTTYPILPLNMQTSTSEATFDANLQTKVNALGGRHELLVGINYDHTDFSSDMGFTGVPVGSQNLARPAYDLAFGPLAPLTLTQTDRYETIAAYVQDQATYGRFHLTGSLRFTQLRFHETEQGTNDTYHHVSPRIGASFDLTQGIAVYAAYSTAFRAAFGYVGLGSPKPETSRNVEAGLKLARTDIGLSGTLAVFQQTRENVATPDPNNPLYSIQAGQQRARGFETDLVWEPTSAFSMLMTYAYTRATVTEDNAIPVGDTLARVPKQSGRIALRYRVLNGTARGLSFGAGITAFGAREVTLPNTVSVPGYALFDAQAEYSFGRYTIGVSAVNLANRHVYAPYEYLSFPVVMPVQPRSVYLTLKASI</sequence>
<reference evidence="19 20" key="1">
    <citation type="submission" date="2020-12" db="EMBL/GenBank/DDBJ databases">
        <title>Complete genome sequence of Burkholderia anthina BJQ0011.</title>
        <authorList>
            <person name="Xu Y."/>
        </authorList>
    </citation>
    <scope>NUCLEOTIDE SEQUENCE [LARGE SCALE GENOMIC DNA]</scope>
    <source>
        <strain evidence="19 20">BJQ0011</strain>
    </source>
</reference>
<dbReference type="InterPro" id="IPR037066">
    <property type="entry name" value="Plug_dom_sf"/>
</dbReference>
<accession>A0A7T7AKJ5</accession>
<dbReference type="GO" id="GO:0015891">
    <property type="term" value="P:siderophore transport"/>
    <property type="evidence" value="ECO:0007669"/>
    <property type="project" value="InterPro"/>
</dbReference>
<evidence type="ECO:0000256" key="15">
    <source>
        <dbReference type="RuleBase" id="RU003357"/>
    </source>
</evidence>
<evidence type="ECO:0000256" key="10">
    <source>
        <dbReference type="ARBA" id="ARBA00023077"/>
    </source>
</evidence>
<feature type="domain" description="TonB-dependent receptor-like beta-barrel" evidence="17">
    <location>
        <begin position="275"/>
        <end position="691"/>
    </location>
</feature>
<evidence type="ECO:0000256" key="12">
    <source>
        <dbReference type="ARBA" id="ARBA00023170"/>
    </source>
</evidence>
<dbReference type="GO" id="GO:0015344">
    <property type="term" value="F:siderophore uptake transmembrane transporter activity"/>
    <property type="evidence" value="ECO:0007669"/>
    <property type="project" value="TreeGrafter"/>
</dbReference>
<comment type="subcellular location">
    <subcellularLocation>
        <location evidence="1 14">Cell outer membrane</location>
        <topology evidence="1 14">Multi-pass membrane protein</topology>
    </subcellularLocation>
</comment>
<keyword evidence="5" id="KW-0410">Iron transport</keyword>
<keyword evidence="10 15" id="KW-0798">TonB box</keyword>
<evidence type="ECO:0000256" key="1">
    <source>
        <dbReference type="ARBA" id="ARBA00004571"/>
    </source>
</evidence>
<dbReference type="KEGG" id="bann:JFN94_18785"/>
<dbReference type="SUPFAM" id="SSF56935">
    <property type="entry name" value="Porins"/>
    <property type="match status" value="1"/>
</dbReference>
<dbReference type="EMBL" id="CP066770">
    <property type="protein sequence ID" value="QQK05928.1"/>
    <property type="molecule type" value="Genomic_DNA"/>
</dbReference>
<dbReference type="PANTHER" id="PTHR32552">
    <property type="entry name" value="FERRICHROME IRON RECEPTOR-RELATED"/>
    <property type="match status" value="1"/>
</dbReference>
<dbReference type="InterPro" id="IPR039426">
    <property type="entry name" value="TonB-dep_rcpt-like"/>
</dbReference>
<keyword evidence="9" id="KW-0406">Ion transport</keyword>
<name>A0A7T7AKJ5_9BURK</name>
<feature type="chain" id="PRO_5032989740" evidence="16">
    <location>
        <begin position="22"/>
        <end position="724"/>
    </location>
</feature>
<dbReference type="NCBIfam" id="TIGR01783">
    <property type="entry name" value="TonB-siderophor"/>
    <property type="match status" value="1"/>
</dbReference>
<dbReference type="GO" id="GO:0038023">
    <property type="term" value="F:signaling receptor activity"/>
    <property type="evidence" value="ECO:0007669"/>
    <property type="project" value="InterPro"/>
</dbReference>
<evidence type="ECO:0000256" key="7">
    <source>
        <dbReference type="ARBA" id="ARBA00022729"/>
    </source>
</evidence>
<dbReference type="Pfam" id="PF07715">
    <property type="entry name" value="Plug"/>
    <property type="match status" value="1"/>
</dbReference>